<reference evidence="2 3" key="1">
    <citation type="journal article" date="2016" name="Genome Biol. Evol.">
        <title>Gene Family Evolution Reflects Adaptation to Soil Environmental Stressors in the Genome of the Collembolan Orchesella cincta.</title>
        <authorList>
            <person name="Faddeeva-Vakhrusheva A."/>
            <person name="Derks M.F."/>
            <person name="Anvar S.Y."/>
            <person name="Agamennone V."/>
            <person name="Suring W."/>
            <person name="Smit S."/>
            <person name="van Straalen N.M."/>
            <person name="Roelofs D."/>
        </authorList>
    </citation>
    <scope>NUCLEOTIDE SEQUENCE [LARGE SCALE GENOMIC DNA]</scope>
    <source>
        <tissue evidence="2">Mixed pool</tissue>
    </source>
</reference>
<feature type="signal peptide" evidence="1">
    <location>
        <begin position="1"/>
        <end position="24"/>
    </location>
</feature>
<proteinExistence type="predicted"/>
<keyword evidence="1" id="KW-0732">Signal</keyword>
<dbReference type="EMBL" id="LJIJ01000303">
    <property type="protein sequence ID" value="ODM99040.1"/>
    <property type="molecule type" value="Genomic_DNA"/>
</dbReference>
<name>A0A1D2N1D8_ORCCI</name>
<feature type="chain" id="PRO_5008904878" evidence="1">
    <location>
        <begin position="25"/>
        <end position="232"/>
    </location>
</feature>
<keyword evidence="3" id="KW-1185">Reference proteome</keyword>
<organism evidence="2 3">
    <name type="scientific">Orchesella cincta</name>
    <name type="common">Springtail</name>
    <name type="synonym">Podura cincta</name>
    <dbReference type="NCBI Taxonomy" id="48709"/>
    <lineage>
        <taxon>Eukaryota</taxon>
        <taxon>Metazoa</taxon>
        <taxon>Ecdysozoa</taxon>
        <taxon>Arthropoda</taxon>
        <taxon>Hexapoda</taxon>
        <taxon>Collembola</taxon>
        <taxon>Entomobryomorpha</taxon>
        <taxon>Entomobryoidea</taxon>
        <taxon>Orchesellidae</taxon>
        <taxon>Orchesellinae</taxon>
        <taxon>Orchesella</taxon>
    </lineage>
</organism>
<dbReference type="AlphaFoldDB" id="A0A1D2N1D8"/>
<evidence type="ECO:0000313" key="2">
    <source>
        <dbReference type="EMBL" id="ODM99040.1"/>
    </source>
</evidence>
<comment type="caution">
    <text evidence="2">The sequence shown here is derived from an EMBL/GenBank/DDBJ whole genome shotgun (WGS) entry which is preliminary data.</text>
</comment>
<protein>
    <submittedName>
        <fullName evidence="2">Uncharacterized protein</fullName>
    </submittedName>
</protein>
<evidence type="ECO:0000256" key="1">
    <source>
        <dbReference type="SAM" id="SignalP"/>
    </source>
</evidence>
<sequence>MAENYYFPSIFFGLLLLVLHHGHSMEPNWSVCSTYFLENCVNGLASDDCTFSHINPTGASVRGLWVFYSSGWSGGPETPGLAEFLFQERVGDYQRFTEIAGNISCLKRMGGEDHRTAAVTLVKELELIHDSTVRYFESAGSPDNCGVTYPSGTKSLAIHGTERWELFASNGTSVCIQVENTTSFIPGIVRDIRTLGLEHGEGNICAVVRGCSKSPEEVIKIPNNETSGVLRR</sequence>
<dbReference type="Proteomes" id="UP000094527">
    <property type="component" value="Unassembled WGS sequence"/>
</dbReference>
<accession>A0A1D2N1D8</accession>
<evidence type="ECO:0000313" key="3">
    <source>
        <dbReference type="Proteomes" id="UP000094527"/>
    </source>
</evidence>
<gene>
    <name evidence="2" type="ORF">Ocin01_07632</name>
</gene>